<evidence type="ECO:0000256" key="1">
    <source>
        <dbReference type="SAM" id="SignalP"/>
    </source>
</evidence>
<feature type="signal peptide" evidence="1">
    <location>
        <begin position="1"/>
        <end position="29"/>
    </location>
</feature>
<feature type="chain" id="PRO_5034785125" evidence="1">
    <location>
        <begin position="30"/>
        <end position="53"/>
    </location>
</feature>
<evidence type="ECO:0000313" key="3">
    <source>
        <dbReference type="Proteomes" id="UP000694416"/>
    </source>
</evidence>
<keyword evidence="3" id="KW-1185">Reference proteome</keyword>
<reference evidence="2" key="1">
    <citation type="submission" date="2025-08" db="UniProtKB">
        <authorList>
            <consortium name="Ensembl"/>
        </authorList>
    </citation>
    <scope>IDENTIFICATION</scope>
</reference>
<keyword evidence="1" id="KW-0732">Signal</keyword>
<reference evidence="2" key="2">
    <citation type="submission" date="2025-09" db="UniProtKB">
        <authorList>
            <consortium name="Ensembl"/>
        </authorList>
    </citation>
    <scope>IDENTIFICATION</scope>
</reference>
<dbReference type="Proteomes" id="UP000694416">
    <property type="component" value="Unplaced"/>
</dbReference>
<dbReference type="Ensembl" id="ENSPTET00000047555.1">
    <property type="protein sequence ID" value="ENSPTEP00000034882.1"/>
    <property type="gene ID" value="ENSPTEG00000033033.1"/>
</dbReference>
<protein>
    <submittedName>
        <fullName evidence="2">Uncharacterized protein</fullName>
    </submittedName>
</protein>
<sequence>VHPEARDSELHLDLFVGLLHAWLVLVVSSFPDQPCCACQFLPIYFSIIMGMLC</sequence>
<evidence type="ECO:0000313" key="2">
    <source>
        <dbReference type="Ensembl" id="ENSPTEP00000034882.1"/>
    </source>
</evidence>
<proteinExistence type="predicted"/>
<dbReference type="AlphaFoldDB" id="A0A8C9IEZ7"/>
<organism evidence="2 3">
    <name type="scientific">Piliocolobus tephrosceles</name>
    <name type="common">Ugandan red Colobus</name>
    <dbReference type="NCBI Taxonomy" id="591936"/>
    <lineage>
        <taxon>Eukaryota</taxon>
        <taxon>Metazoa</taxon>
        <taxon>Chordata</taxon>
        <taxon>Craniata</taxon>
        <taxon>Vertebrata</taxon>
        <taxon>Euteleostomi</taxon>
        <taxon>Mammalia</taxon>
        <taxon>Eutheria</taxon>
        <taxon>Euarchontoglires</taxon>
        <taxon>Primates</taxon>
        <taxon>Haplorrhini</taxon>
        <taxon>Catarrhini</taxon>
        <taxon>Cercopithecidae</taxon>
        <taxon>Colobinae</taxon>
        <taxon>Piliocolobus</taxon>
    </lineage>
</organism>
<name>A0A8C9IEZ7_9PRIM</name>
<accession>A0A8C9IEZ7</accession>